<keyword evidence="5" id="KW-0411">Iron-sulfur</keyword>
<evidence type="ECO:0000256" key="4">
    <source>
        <dbReference type="ARBA" id="ARBA00023004"/>
    </source>
</evidence>
<feature type="region of interest" description="Disordered" evidence="6">
    <location>
        <begin position="319"/>
        <end position="348"/>
    </location>
</feature>
<accession>A0A9D2QJZ9</accession>
<dbReference type="PANTHER" id="PTHR32329">
    <property type="entry name" value="BIFUNCTIONAL PROTEIN [INCLUDES 2-HYDROXYACYL-COA DEHYDRATASE (N-TER) AND ITS ACTIVATOR DOMAIN (C_TERM)-RELATED"/>
    <property type="match status" value="1"/>
</dbReference>
<evidence type="ECO:0000259" key="7">
    <source>
        <dbReference type="Pfam" id="PF01869"/>
    </source>
</evidence>
<dbReference type="EMBL" id="DWVS01000340">
    <property type="protein sequence ID" value="HJC88959.1"/>
    <property type="molecule type" value="Genomic_DNA"/>
</dbReference>
<comment type="caution">
    <text evidence="8">The sequence shown here is derived from an EMBL/GenBank/DDBJ whole genome shotgun (WGS) entry which is preliminary data.</text>
</comment>
<dbReference type="NCBIfam" id="TIGR00241">
    <property type="entry name" value="CoA_E_activ"/>
    <property type="match status" value="1"/>
</dbReference>
<keyword evidence="3" id="KW-0479">Metal-binding</keyword>
<comment type="subunit">
    <text evidence="2">Homodimer.</text>
</comment>
<dbReference type="SUPFAM" id="SSF53067">
    <property type="entry name" value="Actin-like ATPase domain"/>
    <property type="match status" value="1"/>
</dbReference>
<evidence type="ECO:0000256" key="2">
    <source>
        <dbReference type="ARBA" id="ARBA00011738"/>
    </source>
</evidence>
<comment type="cofactor">
    <cofactor evidence="1">
        <name>[4Fe-4S] cluster</name>
        <dbReference type="ChEBI" id="CHEBI:49883"/>
    </cofactor>
</comment>
<dbReference type="CDD" id="cd24036">
    <property type="entry name" value="ASKHA_NBD_BcrAD_BadFG_HgdC_HadI"/>
    <property type="match status" value="1"/>
</dbReference>
<dbReference type="GO" id="GO:0051536">
    <property type="term" value="F:iron-sulfur cluster binding"/>
    <property type="evidence" value="ECO:0007669"/>
    <property type="project" value="UniProtKB-KW"/>
</dbReference>
<dbReference type="Pfam" id="PF06050">
    <property type="entry name" value="HGD-D"/>
    <property type="match status" value="1"/>
</dbReference>
<dbReference type="InterPro" id="IPR002731">
    <property type="entry name" value="ATPase_BadF"/>
</dbReference>
<evidence type="ECO:0000313" key="9">
    <source>
        <dbReference type="Proteomes" id="UP000823922"/>
    </source>
</evidence>
<evidence type="ECO:0000313" key="8">
    <source>
        <dbReference type="EMBL" id="HJC88959.1"/>
    </source>
</evidence>
<dbReference type="Gene3D" id="3.30.420.40">
    <property type="match status" value="2"/>
</dbReference>
<reference evidence="8" key="2">
    <citation type="submission" date="2021-04" db="EMBL/GenBank/DDBJ databases">
        <authorList>
            <person name="Gilroy R."/>
        </authorList>
    </citation>
    <scope>NUCLEOTIDE SEQUENCE</scope>
    <source>
        <strain evidence="8">ChiBcec1-1630</strain>
    </source>
</reference>
<name>A0A9D2QJZ9_9FIRM</name>
<dbReference type="InterPro" id="IPR043129">
    <property type="entry name" value="ATPase_NBD"/>
</dbReference>
<gene>
    <name evidence="8" type="ORF">H9926_13200</name>
</gene>
<dbReference type="FunFam" id="3.30.420.40:FF:000217">
    <property type="entry name" value="2-hydroxyisocaproyl-CoA dehydratase activator"/>
    <property type="match status" value="1"/>
</dbReference>
<evidence type="ECO:0000256" key="5">
    <source>
        <dbReference type="ARBA" id="ARBA00023014"/>
    </source>
</evidence>
<protein>
    <submittedName>
        <fullName evidence="8">2-hydroxyacyl-CoA dehydratase</fullName>
    </submittedName>
</protein>
<dbReference type="Proteomes" id="UP000823922">
    <property type="component" value="Unassembled WGS sequence"/>
</dbReference>
<reference evidence="8" key="1">
    <citation type="journal article" date="2021" name="PeerJ">
        <title>Extensive microbial diversity within the chicken gut microbiome revealed by metagenomics and culture.</title>
        <authorList>
            <person name="Gilroy R."/>
            <person name="Ravi A."/>
            <person name="Getino M."/>
            <person name="Pursley I."/>
            <person name="Horton D.L."/>
            <person name="Alikhan N.F."/>
            <person name="Baker D."/>
            <person name="Gharbi K."/>
            <person name="Hall N."/>
            <person name="Watson M."/>
            <person name="Adriaenssens E.M."/>
            <person name="Foster-Nyarko E."/>
            <person name="Jarju S."/>
            <person name="Secka A."/>
            <person name="Antonio M."/>
            <person name="Oren A."/>
            <person name="Chaudhuri R.R."/>
            <person name="La Ragione R."/>
            <person name="Hildebrand F."/>
            <person name="Pallen M.J."/>
        </authorList>
    </citation>
    <scope>NUCLEOTIDE SEQUENCE</scope>
    <source>
        <strain evidence="8">ChiBcec1-1630</strain>
    </source>
</reference>
<dbReference type="GO" id="GO:0046872">
    <property type="term" value="F:metal ion binding"/>
    <property type="evidence" value="ECO:0007669"/>
    <property type="project" value="UniProtKB-KW"/>
</dbReference>
<proteinExistence type="predicted"/>
<feature type="region of interest" description="Disordered" evidence="6">
    <location>
        <begin position="142"/>
        <end position="174"/>
    </location>
</feature>
<dbReference type="Gene3D" id="3.40.50.11900">
    <property type="match status" value="1"/>
</dbReference>
<dbReference type="InterPro" id="IPR008275">
    <property type="entry name" value="CoA_E_activase_dom"/>
</dbReference>
<keyword evidence="4" id="KW-0408">Iron</keyword>
<evidence type="ECO:0000256" key="6">
    <source>
        <dbReference type="SAM" id="MobiDB-lite"/>
    </source>
</evidence>
<feature type="compositionally biased region" description="Basic and acidic residues" evidence="6">
    <location>
        <begin position="146"/>
        <end position="159"/>
    </location>
</feature>
<dbReference type="Gene3D" id="3.40.50.11890">
    <property type="match status" value="1"/>
</dbReference>
<dbReference type="Pfam" id="PF01869">
    <property type="entry name" value="BcrAD_BadFG"/>
    <property type="match status" value="1"/>
</dbReference>
<dbReference type="AlphaFoldDB" id="A0A9D2QJZ9"/>
<sequence length="610" mass="67360">MLGYICKYAPIEIFESMGVEMKRIDPQVTNFTQADMKMHPNICSFAKGVLEDVMAGGYEGVILTTCCDSIRRLYDVLKQELPDRFIYILDTPRITKDAGIALYEGRIRKMIEAYEAFSGKTFEEEKLADILRKKKKEQSISLGESGCREDAAPEEREAADSGNRTAAAASEADAGRRAFRRKNIGLIGARANESIVQILQEKNANLAFDLTCTGLKRKYLLEPEQVLTGYTRGLLSQFPCMRMEAASGRDELIERYAGSVDGVIYHTVQFCDNYSYEYAWLKKRLDRPMLALETDYTKQSYGQILTRIEAFLESLGQAPERTKREVSRQQNGTEQEGERTQGKENSGNMYVMGIDSGSTSTNAVIMDGDRKIVASAVVRTGAKSGESAQRILDEVLSEAGLKREDISWIVSTGYGRVSIPFADENVTEISCHGRGAHYFNPAVRTILDIGGQDSKAIRLNEKGEVADFVMNDKCAAGTGRFLEMIARSLEVDVDELGSIALQSKEDIEITSMCSVFAESEVISLIANNREKTDIANGICRAVANKSYSLLKRVGLEAEFMMTGGVAKNAGVVRAVEEKLGTKLYICPEPEIVGAAGAALYALDKVDRFLS</sequence>
<dbReference type="PANTHER" id="PTHR32329:SF2">
    <property type="entry name" value="BIFUNCTIONAL PROTEIN [INCLUDES 2-HYDROXYACYL-COA DEHYDRATASE (N-TER) AND ITS ACTIVATOR DOMAIN (C_TERM)"/>
    <property type="match status" value="1"/>
</dbReference>
<organism evidence="8 9">
    <name type="scientific">Candidatus Eisenbergiella intestinigallinarum</name>
    <dbReference type="NCBI Taxonomy" id="2838549"/>
    <lineage>
        <taxon>Bacteria</taxon>
        <taxon>Bacillati</taxon>
        <taxon>Bacillota</taxon>
        <taxon>Clostridia</taxon>
        <taxon>Lachnospirales</taxon>
        <taxon>Lachnospiraceae</taxon>
        <taxon>Eisenbergiella</taxon>
    </lineage>
</organism>
<evidence type="ECO:0000256" key="3">
    <source>
        <dbReference type="ARBA" id="ARBA00022723"/>
    </source>
</evidence>
<dbReference type="InterPro" id="IPR051805">
    <property type="entry name" value="Dehydratase_Activator_Redct"/>
</dbReference>
<dbReference type="InterPro" id="IPR010327">
    <property type="entry name" value="FldB/FldC_alpha/beta"/>
</dbReference>
<evidence type="ECO:0000256" key="1">
    <source>
        <dbReference type="ARBA" id="ARBA00001966"/>
    </source>
</evidence>
<feature type="domain" description="ATPase BadF/BadG/BcrA/BcrD type" evidence="7">
    <location>
        <begin position="353"/>
        <end position="601"/>
    </location>
</feature>